<dbReference type="SUPFAM" id="SSF144217">
    <property type="entry name" value="CSL zinc finger"/>
    <property type="match status" value="1"/>
</dbReference>
<feature type="region of interest" description="Disordered" evidence="3">
    <location>
        <begin position="68"/>
        <end position="93"/>
    </location>
</feature>
<dbReference type="EMBL" id="MCFL01000023">
    <property type="protein sequence ID" value="ORZ35190.1"/>
    <property type="molecule type" value="Genomic_DNA"/>
</dbReference>
<evidence type="ECO:0000256" key="1">
    <source>
        <dbReference type="ARBA" id="ARBA00022723"/>
    </source>
</evidence>
<dbReference type="OrthoDB" id="445556at2759"/>
<gene>
    <name evidence="5" type="ORF">BCR44DRAFT_1434519</name>
</gene>
<dbReference type="InterPro" id="IPR007872">
    <property type="entry name" value="DPH_MB_dom"/>
</dbReference>
<protein>
    <recommendedName>
        <fullName evidence="4">DPH-type MB domain-containing protein</fullName>
    </recommendedName>
</protein>
<name>A0A1Y2HKU1_9FUNG</name>
<dbReference type="Gene3D" id="3.10.660.10">
    <property type="entry name" value="DPH Zinc finger"/>
    <property type="match status" value="1"/>
</dbReference>
<comment type="caution">
    <text evidence="5">The sequence shown here is derived from an EMBL/GenBank/DDBJ whole genome shotgun (WGS) entry which is preliminary data.</text>
</comment>
<sequence>MTAHCANPTGSNSSDHDDTNVEWWTYPCRCEGEFRVDVADLEAGLTVFPCSGCTMRCRVVYYAIEEDDGEEPAPATDPENGQADGGADRRVVE</sequence>
<evidence type="ECO:0000256" key="2">
    <source>
        <dbReference type="ARBA" id="ARBA00023004"/>
    </source>
</evidence>
<dbReference type="Pfam" id="PF05207">
    <property type="entry name" value="Zn_ribbon_CSL"/>
    <property type="match status" value="1"/>
</dbReference>
<keyword evidence="2" id="KW-0408">Iron</keyword>
<feature type="region of interest" description="Disordered" evidence="3">
    <location>
        <begin position="1"/>
        <end position="20"/>
    </location>
</feature>
<organism evidence="5 6">
    <name type="scientific">Catenaria anguillulae PL171</name>
    <dbReference type="NCBI Taxonomy" id="765915"/>
    <lineage>
        <taxon>Eukaryota</taxon>
        <taxon>Fungi</taxon>
        <taxon>Fungi incertae sedis</taxon>
        <taxon>Blastocladiomycota</taxon>
        <taxon>Blastocladiomycetes</taxon>
        <taxon>Blastocladiales</taxon>
        <taxon>Catenariaceae</taxon>
        <taxon>Catenaria</taxon>
    </lineage>
</organism>
<dbReference type="Proteomes" id="UP000193411">
    <property type="component" value="Unassembled WGS sequence"/>
</dbReference>
<evidence type="ECO:0000256" key="3">
    <source>
        <dbReference type="SAM" id="MobiDB-lite"/>
    </source>
</evidence>
<evidence type="ECO:0000313" key="5">
    <source>
        <dbReference type="EMBL" id="ORZ35190.1"/>
    </source>
</evidence>
<keyword evidence="6" id="KW-1185">Reference proteome</keyword>
<accession>A0A1Y2HKU1</accession>
<dbReference type="AlphaFoldDB" id="A0A1Y2HKU1"/>
<reference evidence="5 6" key="1">
    <citation type="submission" date="2016-07" db="EMBL/GenBank/DDBJ databases">
        <title>Pervasive Adenine N6-methylation of Active Genes in Fungi.</title>
        <authorList>
            <consortium name="DOE Joint Genome Institute"/>
            <person name="Mondo S.J."/>
            <person name="Dannebaum R.O."/>
            <person name="Kuo R.C."/>
            <person name="Labutti K."/>
            <person name="Haridas S."/>
            <person name="Kuo A."/>
            <person name="Salamov A."/>
            <person name="Ahrendt S.R."/>
            <person name="Lipzen A."/>
            <person name="Sullivan W."/>
            <person name="Andreopoulos W.B."/>
            <person name="Clum A."/>
            <person name="Lindquist E."/>
            <person name="Daum C."/>
            <person name="Ramamoorthy G.K."/>
            <person name="Gryganskyi A."/>
            <person name="Culley D."/>
            <person name="Magnuson J.K."/>
            <person name="James T.Y."/>
            <person name="O'Malley M.A."/>
            <person name="Stajich J.E."/>
            <person name="Spatafora J.W."/>
            <person name="Visel A."/>
            <person name="Grigoriev I.V."/>
        </authorList>
    </citation>
    <scope>NUCLEOTIDE SEQUENCE [LARGE SCALE GENOMIC DNA]</scope>
    <source>
        <strain evidence="5 6">PL171</strain>
    </source>
</reference>
<evidence type="ECO:0000259" key="4">
    <source>
        <dbReference type="Pfam" id="PF05207"/>
    </source>
</evidence>
<dbReference type="GO" id="GO:0046872">
    <property type="term" value="F:metal ion binding"/>
    <property type="evidence" value="ECO:0007669"/>
    <property type="project" value="UniProtKB-KW"/>
</dbReference>
<feature type="domain" description="DPH-type MB" evidence="4">
    <location>
        <begin position="18"/>
        <end position="62"/>
    </location>
</feature>
<dbReference type="InterPro" id="IPR036671">
    <property type="entry name" value="DPH_MB_sf"/>
</dbReference>
<proteinExistence type="predicted"/>
<evidence type="ECO:0000313" key="6">
    <source>
        <dbReference type="Proteomes" id="UP000193411"/>
    </source>
</evidence>
<keyword evidence="1" id="KW-0479">Metal-binding</keyword>